<feature type="region of interest" description="Disordered" evidence="1">
    <location>
        <begin position="92"/>
        <end position="118"/>
    </location>
</feature>
<feature type="region of interest" description="Disordered" evidence="1">
    <location>
        <begin position="390"/>
        <end position="436"/>
    </location>
</feature>
<feature type="region of interest" description="Disordered" evidence="1">
    <location>
        <begin position="1"/>
        <end position="30"/>
    </location>
</feature>
<name>A0A8H5BDA7_9AGAR</name>
<reference evidence="2 3" key="1">
    <citation type="journal article" date="2020" name="ISME J.">
        <title>Uncovering the hidden diversity of litter-decomposition mechanisms in mushroom-forming fungi.</title>
        <authorList>
            <person name="Floudas D."/>
            <person name="Bentzer J."/>
            <person name="Ahren D."/>
            <person name="Johansson T."/>
            <person name="Persson P."/>
            <person name="Tunlid A."/>
        </authorList>
    </citation>
    <scope>NUCLEOTIDE SEQUENCE [LARGE SCALE GENOMIC DNA]</scope>
    <source>
        <strain evidence="2 3">CBS 101986</strain>
    </source>
</reference>
<evidence type="ECO:0000313" key="3">
    <source>
        <dbReference type="Proteomes" id="UP000567179"/>
    </source>
</evidence>
<feature type="compositionally biased region" description="Basic residues" evidence="1">
    <location>
        <begin position="415"/>
        <end position="426"/>
    </location>
</feature>
<feature type="compositionally biased region" description="Polar residues" evidence="1">
    <location>
        <begin position="405"/>
        <end position="414"/>
    </location>
</feature>
<sequence length="529" mass="58909">MPQIYTARPEAPRRNLSSASSSTTSIMQPQLTDADDSIVLSDLVRTGEASRLRRRGAMRLDHNSNQNVQARNMVAVDRPTWDSDYEYDFDLSEGHLGSSGRSSSMRYTRRRQRSRRYGPYGATEEQADEAMYTLVCGVESYGPCDLEPFTPSILPLYPPPQEDSERMTSKRSTGCGSVVHMRASPRPRVGFWSACGSASTVVVPMDADYFDRKEAGRRVRAACGCLKEGIGCAVCGNTLGTRFVPCKSASDGFYCSKHMDKSHPTRLRGPEGPQYWQASASQTFDHTIYSFFSDAVTSTPGYSFPSQKRETRSPRLYNTASEESLNFNSYSPSITPHHLPDPITSEDEDEEQYYGGEWHQSNYITQDDNPGANSLQVPANMILDRWVTASPTPLSENGDDLDISPPSTVSQAPRQHNRPHIHRPVRSRTAPPAVESPIAITTTTTTLTTYEDTSASFYQQQVLGAWERERERERLDTRARQHGSGPRAPIDRDGGNLVWGVVETENGIPEIEEPGSPDKTNEHPFFPPC</sequence>
<comment type="caution">
    <text evidence="2">The sequence shown here is derived from an EMBL/GenBank/DDBJ whole genome shotgun (WGS) entry which is preliminary data.</text>
</comment>
<dbReference type="AlphaFoldDB" id="A0A8H5BDA7"/>
<feature type="region of interest" description="Disordered" evidence="1">
    <location>
        <begin position="473"/>
        <end position="529"/>
    </location>
</feature>
<dbReference type="EMBL" id="JAACJJ010000028">
    <property type="protein sequence ID" value="KAF5321051.1"/>
    <property type="molecule type" value="Genomic_DNA"/>
</dbReference>
<keyword evidence="3" id="KW-1185">Reference proteome</keyword>
<feature type="compositionally biased region" description="Low complexity" evidence="1">
    <location>
        <begin position="94"/>
        <end position="106"/>
    </location>
</feature>
<dbReference type="OrthoDB" id="3270840at2759"/>
<proteinExistence type="predicted"/>
<evidence type="ECO:0000256" key="1">
    <source>
        <dbReference type="SAM" id="MobiDB-lite"/>
    </source>
</evidence>
<evidence type="ECO:0000313" key="2">
    <source>
        <dbReference type="EMBL" id="KAF5321051.1"/>
    </source>
</evidence>
<feature type="compositionally biased region" description="Basic residues" evidence="1">
    <location>
        <begin position="107"/>
        <end position="116"/>
    </location>
</feature>
<dbReference type="Proteomes" id="UP000567179">
    <property type="component" value="Unassembled WGS sequence"/>
</dbReference>
<gene>
    <name evidence="2" type="ORF">D9619_000107</name>
</gene>
<accession>A0A8H5BDA7</accession>
<organism evidence="2 3">
    <name type="scientific">Psilocybe cf. subviscida</name>
    <dbReference type="NCBI Taxonomy" id="2480587"/>
    <lineage>
        <taxon>Eukaryota</taxon>
        <taxon>Fungi</taxon>
        <taxon>Dikarya</taxon>
        <taxon>Basidiomycota</taxon>
        <taxon>Agaricomycotina</taxon>
        <taxon>Agaricomycetes</taxon>
        <taxon>Agaricomycetidae</taxon>
        <taxon>Agaricales</taxon>
        <taxon>Agaricineae</taxon>
        <taxon>Strophariaceae</taxon>
        <taxon>Psilocybe</taxon>
    </lineage>
</organism>
<protein>
    <submittedName>
        <fullName evidence="2">Uncharacterized protein</fullName>
    </submittedName>
</protein>